<evidence type="ECO:0000313" key="2">
    <source>
        <dbReference type="EMBL" id="KAJ4458154.1"/>
    </source>
</evidence>
<dbReference type="SUPFAM" id="SSF47113">
    <property type="entry name" value="Histone-fold"/>
    <property type="match status" value="1"/>
</dbReference>
<gene>
    <name evidence="2" type="ORF">PAPYR_6110</name>
</gene>
<dbReference type="InterPro" id="IPR003228">
    <property type="entry name" value="TFIID_TAF12_dom"/>
</dbReference>
<dbReference type="EMBL" id="JAPMOS010000033">
    <property type="protein sequence ID" value="KAJ4458154.1"/>
    <property type="molecule type" value="Genomic_DNA"/>
</dbReference>
<dbReference type="Proteomes" id="UP001141327">
    <property type="component" value="Unassembled WGS sequence"/>
</dbReference>
<proteinExistence type="predicted"/>
<name>A0ABQ8UFV3_9EUKA</name>
<dbReference type="Pfam" id="PF03847">
    <property type="entry name" value="TFIID_20kDa"/>
    <property type="match status" value="1"/>
</dbReference>
<protein>
    <recommendedName>
        <fullName evidence="1">Transcription initiation factor TFIID subunit 12 domain-containing protein</fullName>
    </recommendedName>
</protein>
<dbReference type="InterPro" id="IPR009072">
    <property type="entry name" value="Histone-fold"/>
</dbReference>
<reference evidence="2" key="1">
    <citation type="journal article" date="2022" name="bioRxiv">
        <title>Genomics of Preaxostyla Flagellates Illuminates Evolutionary Transitions and the Path Towards Mitochondrial Loss.</title>
        <authorList>
            <person name="Novak L.V.F."/>
            <person name="Treitli S.C."/>
            <person name="Pyrih J."/>
            <person name="Halakuc P."/>
            <person name="Pipaliya S.V."/>
            <person name="Vacek V."/>
            <person name="Brzon O."/>
            <person name="Soukal P."/>
            <person name="Eme L."/>
            <person name="Dacks J.B."/>
            <person name="Karnkowska A."/>
            <person name="Elias M."/>
            <person name="Hampl V."/>
        </authorList>
    </citation>
    <scope>NUCLEOTIDE SEQUENCE</scope>
    <source>
        <strain evidence="2">RCP-MX</strain>
    </source>
</reference>
<dbReference type="Gene3D" id="1.10.20.10">
    <property type="entry name" value="Histone, subunit A"/>
    <property type="match status" value="1"/>
</dbReference>
<accession>A0ABQ8UFV3</accession>
<evidence type="ECO:0000313" key="3">
    <source>
        <dbReference type="Proteomes" id="UP001141327"/>
    </source>
</evidence>
<comment type="caution">
    <text evidence="2">The sequence shown here is derived from an EMBL/GenBank/DDBJ whole genome shotgun (WGS) entry which is preliminary data.</text>
</comment>
<feature type="domain" description="Transcription initiation factor TFIID subunit 12" evidence="1">
    <location>
        <begin position="34"/>
        <end position="84"/>
    </location>
</feature>
<organism evidence="2 3">
    <name type="scientific">Paratrimastix pyriformis</name>
    <dbReference type="NCBI Taxonomy" id="342808"/>
    <lineage>
        <taxon>Eukaryota</taxon>
        <taxon>Metamonada</taxon>
        <taxon>Preaxostyla</taxon>
        <taxon>Paratrimastigidae</taxon>
        <taxon>Paratrimastix</taxon>
    </lineage>
</organism>
<sequence>MEEQAANDLPAREEKPLLSVSGVSKILSQFGAVHIDSAVQQCLEQYAGMLVDDVAKLAVRFAQHRHSESLATSDIRLALDKLWGLSVGRAGPTAPFLQDMSCHRARISEVTATREHLTNLCDFDRLPRTVSGRGQARPALSLRCSGILPPEEKEESAPLPG</sequence>
<evidence type="ECO:0000259" key="1">
    <source>
        <dbReference type="Pfam" id="PF03847"/>
    </source>
</evidence>
<keyword evidence="3" id="KW-1185">Reference proteome</keyword>